<evidence type="ECO:0000313" key="3">
    <source>
        <dbReference type="Proteomes" id="UP000322981"/>
    </source>
</evidence>
<sequence length="127" mass="14486">MASILVFGELTPQELLNMKLDDPFGRMQRRREEEYRQLEQKLLQAGVRQPSLVDALIAKVRVRVLIFSVLVVLIAVLLSAWFPGWRLVFAALTATLLVFALNAMIQGGRHLRRYREQLSDQGARAPD</sequence>
<feature type="transmembrane region" description="Helical" evidence="1">
    <location>
        <begin position="64"/>
        <end position="82"/>
    </location>
</feature>
<evidence type="ECO:0000256" key="1">
    <source>
        <dbReference type="SAM" id="Phobius"/>
    </source>
</evidence>
<feature type="transmembrane region" description="Helical" evidence="1">
    <location>
        <begin position="88"/>
        <end position="105"/>
    </location>
</feature>
<protein>
    <submittedName>
        <fullName evidence="2">Uncharacterized protein</fullName>
    </submittedName>
</protein>
<dbReference type="AlphaFoldDB" id="A0A5M8FMQ8"/>
<organism evidence="2 3">
    <name type="scientific">Thiohalocapsa marina</name>
    <dbReference type="NCBI Taxonomy" id="424902"/>
    <lineage>
        <taxon>Bacteria</taxon>
        <taxon>Pseudomonadati</taxon>
        <taxon>Pseudomonadota</taxon>
        <taxon>Gammaproteobacteria</taxon>
        <taxon>Chromatiales</taxon>
        <taxon>Chromatiaceae</taxon>
        <taxon>Thiohalocapsa</taxon>
    </lineage>
</organism>
<comment type="caution">
    <text evidence="2">The sequence shown here is derived from an EMBL/GenBank/DDBJ whole genome shotgun (WGS) entry which is preliminary data.</text>
</comment>
<keyword evidence="1" id="KW-0812">Transmembrane</keyword>
<gene>
    <name evidence="2" type="ORF">F2Q65_18245</name>
</gene>
<proteinExistence type="predicted"/>
<dbReference type="RefSeq" id="WP_150094834.1">
    <property type="nucleotide sequence ID" value="NZ_VWXX01000051.1"/>
</dbReference>
<dbReference type="Proteomes" id="UP000322981">
    <property type="component" value="Unassembled WGS sequence"/>
</dbReference>
<reference evidence="2 3" key="1">
    <citation type="submission" date="2019-09" db="EMBL/GenBank/DDBJ databases">
        <title>Whole-genome sequence of the purple sulfur bacterium Thiohalocapsa marina DSM 19078.</title>
        <authorList>
            <person name="Kyndt J.A."/>
            <person name="Meyer T.E."/>
        </authorList>
    </citation>
    <scope>NUCLEOTIDE SEQUENCE [LARGE SCALE GENOMIC DNA]</scope>
    <source>
        <strain evidence="2 3">DSM 19078</strain>
    </source>
</reference>
<keyword evidence="3" id="KW-1185">Reference proteome</keyword>
<evidence type="ECO:0000313" key="2">
    <source>
        <dbReference type="EMBL" id="KAA6182222.1"/>
    </source>
</evidence>
<keyword evidence="1" id="KW-0472">Membrane</keyword>
<accession>A0A5M8FMQ8</accession>
<dbReference type="EMBL" id="VWXX01000051">
    <property type="protein sequence ID" value="KAA6182222.1"/>
    <property type="molecule type" value="Genomic_DNA"/>
</dbReference>
<name>A0A5M8FMQ8_9GAMM</name>
<keyword evidence="1" id="KW-1133">Transmembrane helix</keyword>